<organism evidence="1 2">
    <name type="scientific">Bacteriovorax stolpii</name>
    <name type="common">Bdellovibrio stolpii</name>
    <dbReference type="NCBI Taxonomy" id="960"/>
    <lineage>
        <taxon>Bacteria</taxon>
        <taxon>Pseudomonadati</taxon>
        <taxon>Bdellovibrionota</taxon>
        <taxon>Bacteriovoracia</taxon>
        <taxon>Bacteriovoracales</taxon>
        <taxon>Bacteriovoracaceae</taxon>
        <taxon>Bacteriovorax</taxon>
    </lineage>
</organism>
<keyword evidence="2" id="KW-1185">Reference proteome</keyword>
<gene>
    <name evidence="1" type="ORF">C0V70_08030</name>
</gene>
<dbReference type="Proteomes" id="UP000235584">
    <property type="component" value="Chromosome"/>
</dbReference>
<dbReference type="KEGG" id="bsto:C0V70_08030"/>
<dbReference type="RefSeq" id="WP_102243347.1">
    <property type="nucleotide sequence ID" value="NZ_CP025704.1"/>
</dbReference>
<protein>
    <submittedName>
        <fullName evidence="1">Uncharacterized protein</fullName>
    </submittedName>
</protein>
<proteinExistence type="predicted"/>
<evidence type="ECO:0000313" key="2">
    <source>
        <dbReference type="Proteomes" id="UP000235584"/>
    </source>
</evidence>
<sequence length="121" mass="13643">MLKGILALFLCLQVHSALAIESLDGFLVSAYDDRFRVISPEKFKNSMEVIIENKTLVRLIGKLTINKQTNASMVSIDPEKYQRAVVKLKKGDILHFVPLSPAFQEVELIVGNKTYEIPPKK</sequence>
<dbReference type="AlphaFoldDB" id="A0A2K9NRA0"/>
<name>A0A2K9NRA0_BACTC</name>
<accession>A0A2K9NRA0</accession>
<dbReference type="OrthoDB" id="5295551at2"/>
<dbReference type="EMBL" id="CP025704">
    <property type="protein sequence ID" value="AUN98056.1"/>
    <property type="molecule type" value="Genomic_DNA"/>
</dbReference>
<reference evidence="1 2" key="1">
    <citation type="submission" date="2018-01" db="EMBL/GenBank/DDBJ databases">
        <title>Complete genome sequence of Bacteriovorax stolpii DSM12778.</title>
        <authorList>
            <person name="Tang B."/>
            <person name="Chang J."/>
        </authorList>
    </citation>
    <scope>NUCLEOTIDE SEQUENCE [LARGE SCALE GENOMIC DNA]</scope>
    <source>
        <strain evidence="1 2">DSM 12778</strain>
    </source>
</reference>
<evidence type="ECO:0000313" key="1">
    <source>
        <dbReference type="EMBL" id="AUN98056.1"/>
    </source>
</evidence>